<evidence type="ECO:0000256" key="9">
    <source>
        <dbReference type="ARBA" id="ARBA00022833"/>
    </source>
</evidence>
<feature type="region of interest" description="Disordered" evidence="18">
    <location>
        <begin position="544"/>
        <end position="563"/>
    </location>
</feature>
<protein>
    <recommendedName>
        <fullName evidence="3 17">Alkaline phosphatase</fullName>
        <ecNumber evidence="3 17">3.1.3.1</ecNumber>
    </recommendedName>
</protein>
<accession>A0A0B6Y858</accession>
<evidence type="ECO:0000313" key="20">
    <source>
        <dbReference type="EMBL" id="CEK51996.1"/>
    </source>
</evidence>
<keyword evidence="11 19" id="KW-0472">Membrane</keyword>
<evidence type="ECO:0000256" key="13">
    <source>
        <dbReference type="ARBA" id="ARBA00023288"/>
    </source>
</evidence>
<keyword evidence="19" id="KW-0812">Transmembrane</keyword>
<keyword evidence="7 15" id="KW-0479">Metal-binding</keyword>
<dbReference type="PRINTS" id="PR00113">
    <property type="entry name" value="ALKPHPHTASE"/>
</dbReference>
<feature type="binding site" evidence="15">
    <location>
        <position position="106"/>
    </location>
    <ligand>
        <name>Zn(2+)</name>
        <dbReference type="ChEBI" id="CHEBI:29105"/>
        <label>2</label>
    </ligand>
</feature>
<dbReference type="Pfam" id="PF00245">
    <property type="entry name" value="Alk_phosphatase"/>
    <property type="match status" value="1"/>
</dbReference>
<keyword evidence="8 17" id="KW-0378">Hydrolase</keyword>
<dbReference type="EC" id="3.1.3.1" evidence="3 17"/>
<evidence type="ECO:0000256" key="8">
    <source>
        <dbReference type="ARBA" id="ARBA00022801"/>
    </source>
</evidence>
<organism evidence="20">
    <name type="scientific">Arion vulgaris</name>
    <dbReference type="NCBI Taxonomy" id="1028688"/>
    <lineage>
        <taxon>Eukaryota</taxon>
        <taxon>Metazoa</taxon>
        <taxon>Spiralia</taxon>
        <taxon>Lophotrochozoa</taxon>
        <taxon>Mollusca</taxon>
        <taxon>Gastropoda</taxon>
        <taxon>Heterobranchia</taxon>
        <taxon>Euthyneura</taxon>
        <taxon>Panpulmonata</taxon>
        <taxon>Eupulmonata</taxon>
        <taxon>Stylommatophora</taxon>
        <taxon>Helicina</taxon>
        <taxon>Arionoidea</taxon>
        <taxon>Arionidae</taxon>
        <taxon>Arion</taxon>
    </lineage>
</organism>
<keyword evidence="12" id="KW-0325">Glycoprotein</keyword>
<keyword evidence="6" id="KW-0336">GPI-anchor</keyword>
<evidence type="ECO:0000256" key="4">
    <source>
        <dbReference type="ARBA" id="ARBA00022475"/>
    </source>
</evidence>
<evidence type="ECO:0000256" key="12">
    <source>
        <dbReference type="ARBA" id="ARBA00023180"/>
    </source>
</evidence>
<feature type="binding site" evidence="15">
    <location>
        <position position="425"/>
    </location>
    <ligand>
        <name>Zn(2+)</name>
        <dbReference type="ChEBI" id="CHEBI:29105"/>
        <label>2</label>
    </ligand>
</feature>
<dbReference type="PANTHER" id="PTHR11596:SF5">
    <property type="entry name" value="ALKALINE PHOSPHATASE"/>
    <property type="match status" value="1"/>
</dbReference>
<evidence type="ECO:0000256" key="14">
    <source>
        <dbReference type="PIRSR" id="PIRSR601952-1"/>
    </source>
</evidence>
<feature type="binding site" evidence="15">
    <location>
        <position position="219"/>
    </location>
    <ligand>
        <name>Mg(2+)</name>
        <dbReference type="ChEBI" id="CHEBI:18420"/>
    </ligand>
</feature>
<feature type="binding site" evidence="15">
    <location>
        <position position="424"/>
    </location>
    <ligand>
        <name>Zn(2+)</name>
        <dbReference type="ChEBI" id="CHEBI:29105"/>
        <label>2</label>
    </ligand>
</feature>
<feature type="transmembrane region" description="Helical" evidence="19">
    <location>
        <begin position="38"/>
        <end position="59"/>
    </location>
</feature>
<evidence type="ECO:0000256" key="7">
    <source>
        <dbReference type="ARBA" id="ARBA00022723"/>
    </source>
</evidence>
<keyword evidence="13" id="KW-0449">Lipoprotein</keyword>
<dbReference type="Gene3D" id="3.40.720.10">
    <property type="entry name" value="Alkaline Phosphatase, subunit A"/>
    <property type="match status" value="1"/>
</dbReference>
<dbReference type="GO" id="GO:0005886">
    <property type="term" value="C:plasma membrane"/>
    <property type="evidence" value="ECO:0007669"/>
    <property type="project" value="UniProtKB-SubCell"/>
</dbReference>
<dbReference type="GO" id="GO:0046872">
    <property type="term" value="F:metal ion binding"/>
    <property type="evidence" value="ECO:0007669"/>
    <property type="project" value="UniProtKB-KW"/>
</dbReference>
<dbReference type="PANTHER" id="PTHR11596">
    <property type="entry name" value="ALKALINE PHOSPHATASE"/>
    <property type="match status" value="1"/>
</dbReference>
<dbReference type="GO" id="GO:0004035">
    <property type="term" value="F:alkaline phosphatase activity"/>
    <property type="evidence" value="ECO:0007669"/>
    <property type="project" value="UniProtKB-EC"/>
</dbReference>
<feature type="binding site" evidence="15">
    <location>
        <position position="387"/>
    </location>
    <ligand>
        <name>Zn(2+)</name>
        <dbReference type="ChEBI" id="CHEBI:29105"/>
        <label>2</label>
    </ligand>
</feature>
<evidence type="ECO:0000256" key="15">
    <source>
        <dbReference type="PIRSR" id="PIRSR601952-2"/>
    </source>
</evidence>
<dbReference type="PROSITE" id="PS00123">
    <property type="entry name" value="ALKALINE_PHOSPHATASE"/>
    <property type="match status" value="1"/>
</dbReference>
<dbReference type="SUPFAM" id="SSF53649">
    <property type="entry name" value="Alkaline phosphatase-like"/>
    <property type="match status" value="1"/>
</dbReference>
<comment type="cofactor">
    <cofactor evidence="15">
        <name>Mg(2+)</name>
        <dbReference type="ChEBI" id="CHEBI:18420"/>
    </cofactor>
    <text evidence="15">Binds 1 Mg(2+) ion.</text>
</comment>
<keyword evidence="9 15" id="KW-0862">Zinc</keyword>
<reference evidence="20" key="1">
    <citation type="submission" date="2014-12" db="EMBL/GenBank/DDBJ databases">
        <title>Insight into the proteome of Arion vulgaris.</title>
        <authorList>
            <person name="Aradska J."/>
            <person name="Bulat T."/>
            <person name="Smidak R."/>
            <person name="Sarate P."/>
            <person name="Gangsoo J."/>
            <person name="Sialana F."/>
            <person name="Bilban M."/>
            <person name="Lubec G."/>
        </authorList>
    </citation>
    <scope>NUCLEOTIDE SEQUENCE</scope>
    <source>
        <tissue evidence="20">Skin</tissue>
    </source>
</reference>
<evidence type="ECO:0000256" key="11">
    <source>
        <dbReference type="ARBA" id="ARBA00023136"/>
    </source>
</evidence>
<evidence type="ECO:0000256" key="19">
    <source>
        <dbReference type="SAM" id="Phobius"/>
    </source>
</evidence>
<dbReference type="InterPro" id="IPR018299">
    <property type="entry name" value="Alkaline_phosphatase_AS"/>
</dbReference>
<evidence type="ECO:0000256" key="6">
    <source>
        <dbReference type="ARBA" id="ARBA00022622"/>
    </source>
</evidence>
<comment type="similarity">
    <text evidence="2 16">Belongs to the alkaline phosphatase family.</text>
</comment>
<comment type="catalytic activity">
    <reaction evidence="17">
        <text>a phosphate monoester + H2O = an alcohol + phosphate</text>
        <dbReference type="Rhea" id="RHEA:15017"/>
        <dbReference type="ChEBI" id="CHEBI:15377"/>
        <dbReference type="ChEBI" id="CHEBI:30879"/>
        <dbReference type="ChEBI" id="CHEBI:43474"/>
        <dbReference type="ChEBI" id="CHEBI:67140"/>
        <dbReference type="EC" id="3.1.3.1"/>
    </reaction>
</comment>
<keyword evidence="5" id="KW-0597">Phosphoprotein</keyword>
<feature type="binding site" evidence="15">
    <location>
        <position position="383"/>
    </location>
    <ligand>
        <name>Zn(2+)</name>
        <dbReference type="ChEBI" id="CHEBI:29105"/>
        <label>2</label>
    </ligand>
</feature>
<gene>
    <name evidence="20" type="primary">ORF15077</name>
</gene>
<evidence type="ECO:0000256" key="10">
    <source>
        <dbReference type="ARBA" id="ARBA00022842"/>
    </source>
</evidence>
<feature type="compositionally biased region" description="Polar residues" evidence="18">
    <location>
        <begin position="548"/>
        <end position="563"/>
    </location>
</feature>
<evidence type="ECO:0000256" key="18">
    <source>
        <dbReference type="SAM" id="MobiDB-lite"/>
    </source>
</evidence>
<evidence type="ECO:0000256" key="3">
    <source>
        <dbReference type="ARBA" id="ARBA00012647"/>
    </source>
</evidence>
<evidence type="ECO:0000256" key="2">
    <source>
        <dbReference type="ARBA" id="ARBA00005984"/>
    </source>
</evidence>
<proteinExistence type="inferred from homology"/>
<keyword evidence="19" id="KW-1133">Transmembrane helix</keyword>
<feature type="binding site" evidence="15">
    <location>
        <position position="498"/>
    </location>
    <ligand>
        <name>Zn(2+)</name>
        <dbReference type="ChEBI" id="CHEBI:29105"/>
        <label>2</label>
    </ligand>
</feature>
<comment type="subcellular location">
    <subcellularLocation>
        <location evidence="1">Cell membrane</location>
        <topology evidence="1">Lipid-anchor</topology>
        <topology evidence="1">GPI-anchor</topology>
    </subcellularLocation>
</comment>
<evidence type="ECO:0000256" key="5">
    <source>
        <dbReference type="ARBA" id="ARBA00022553"/>
    </source>
</evidence>
<evidence type="ECO:0000256" key="16">
    <source>
        <dbReference type="RuleBase" id="RU003946"/>
    </source>
</evidence>
<dbReference type="SMART" id="SM00098">
    <property type="entry name" value="alkPPc"/>
    <property type="match status" value="1"/>
</dbReference>
<dbReference type="EMBL" id="HACG01005131">
    <property type="protein sequence ID" value="CEK51996.1"/>
    <property type="molecule type" value="Transcribed_RNA"/>
</dbReference>
<feature type="binding site" evidence="15">
    <location>
        <position position="378"/>
    </location>
    <ligand>
        <name>Mg(2+)</name>
        <dbReference type="ChEBI" id="CHEBI:18420"/>
    </ligand>
</feature>
<dbReference type="InterPro" id="IPR001952">
    <property type="entry name" value="Alkaline_phosphatase"/>
</dbReference>
<dbReference type="CDD" id="cd16012">
    <property type="entry name" value="ALP"/>
    <property type="match status" value="1"/>
</dbReference>
<evidence type="ECO:0000256" key="17">
    <source>
        <dbReference type="RuleBase" id="RU003947"/>
    </source>
</evidence>
<dbReference type="InterPro" id="IPR017850">
    <property type="entry name" value="Alkaline_phosphatase_core_sf"/>
</dbReference>
<dbReference type="FunFam" id="3.40.720.10:FF:000008">
    <property type="entry name" value="Alkaline phosphatase"/>
    <property type="match status" value="1"/>
</dbReference>
<comment type="cofactor">
    <cofactor evidence="15">
        <name>Zn(2+)</name>
        <dbReference type="ChEBI" id="CHEBI:29105"/>
    </cofactor>
    <text evidence="15">Binds 2 Zn(2+) ions.</text>
</comment>
<keyword evidence="10 15" id="KW-0460">Magnesium</keyword>
<keyword evidence="4" id="KW-1003">Cell membrane</keyword>
<dbReference type="AlphaFoldDB" id="A0A0B6Y858"/>
<sequence length="588" mass="64744">MTNEGARLIAPTSHSWYTAETNCKEAFIDSCWRYRIRILMASTLTILVIVIFVVVTHLVSVTTSNNDYSYEKDPTYWRNVAQSELETALKDRNRGVAKNIILFLGDGMGPTTVTAGRIHAGQLRGLKGEEYKLSFDQFPYTGLSRTYNVDSQITDSAASGTAYLTGVKTNQGVLGLSGAVTRANCASTEGAQVDSILRWSIAAGKSTGVVTTTRITHATPAASYSHSADRDWESDRNIPYVEKKCEDIALQLITRNRDINVLMGGGRAYFYPEGYPDPDPAPGFDTNKVSRQDRRNLIQEWKNDKAMKGLSHKFVYNKEQLDSVNLVKTDYLLGLFQQDHMSYELDRDTIKEPSIAEMTQKAIEILKKNKHGYFLLVEGGKIDQGHHDSLAHYALSELVAMNEAVDVAKKLTDETDTLIVVTADHSHVMNIAGYANRGSPILGLSNQEEKQLDKKPYTTILYGTGPGYNIPRANLTGVDTANKTYVFQSAVPTSSETHGGEDVNIYASGPQSFLYTGVHEQNYIPMVMAYASCVGPYSSGGKPCARDQVSTVPGQSKSSNNGSPVDVVPHVTVIFMVCLLHLTFTEHL</sequence>
<dbReference type="GO" id="GO:0098552">
    <property type="term" value="C:side of membrane"/>
    <property type="evidence" value="ECO:0007669"/>
    <property type="project" value="UniProtKB-KW"/>
</dbReference>
<evidence type="ECO:0000256" key="1">
    <source>
        <dbReference type="ARBA" id="ARBA00004609"/>
    </source>
</evidence>
<feature type="active site" description="Phosphoserine intermediate" evidence="14">
    <location>
        <position position="156"/>
    </location>
</feature>
<name>A0A0B6Y858_9EUPU</name>
<feature type="binding site" evidence="15">
    <location>
        <position position="106"/>
    </location>
    <ligand>
        <name>Mg(2+)</name>
        <dbReference type="ChEBI" id="CHEBI:18420"/>
    </ligand>
</feature>
<feature type="binding site" evidence="15">
    <location>
        <position position="217"/>
    </location>
    <ligand>
        <name>Mg(2+)</name>
        <dbReference type="ChEBI" id="CHEBI:18420"/>
    </ligand>
</feature>